<evidence type="ECO:0000256" key="1">
    <source>
        <dbReference type="SAM" id="MobiDB-lite"/>
    </source>
</evidence>
<feature type="region of interest" description="Disordered" evidence="1">
    <location>
        <begin position="176"/>
        <end position="198"/>
    </location>
</feature>
<accession>A0A136IPA8</accession>
<dbReference type="EMBL" id="KQ964266">
    <property type="protein sequence ID" value="KXJ86755.1"/>
    <property type="molecule type" value="Genomic_DNA"/>
</dbReference>
<evidence type="ECO:0000313" key="2">
    <source>
        <dbReference type="EMBL" id="KXJ86755.1"/>
    </source>
</evidence>
<reference evidence="3" key="1">
    <citation type="submission" date="2016-02" db="EMBL/GenBank/DDBJ databases">
        <title>Draft genome sequence of Microdochium bolleyi, a fungal endophyte of beachgrass.</title>
        <authorList>
            <consortium name="DOE Joint Genome Institute"/>
            <person name="David A.S."/>
            <person name="May G."/>
            <person name="Haridas S."/>
            <person name="Lim J."/>
            <person name="Wang M."/>
            <person name="Labutti K."/>
            <person name="Lipzen A."/>
            <person name="Barry K."/>
            <person name="Grigoriev I.V."/>
        </authorList>
    </citation>
    <scope>NUCLEOTIDE SEQUENCE [LARGE SCALE GENOMIC DNA]</scope>
    <source>
        <strain evidence="3">J235TASD1</strain>
    </source>
</reference>
<evidence type="ECO:0000313" key="3">
    <source>
        <dbReference type="Proteomes" id="UP000070501"/>
    </source>
</evidence>
<name>A0A136IPA8_9PEZI</name>
<protein>
    <submittedName>
        <fullName evidence="2">Uncharacterized protein</fullName>
    </submittedName>
</protein>
<proteinExistence type="predicted"/>
<dbReference type="InParanoid" id="A0A136IPA8"/>
<dbReference type="AlphaFoldDB" id="A0A136IPA8"/>
<organism evidence="2 3">
    <name type="scientific">Microdochium bolleyi</name>
    <dbReference type="NCBI Taxonomy" id="196109"/>
    <lineage>
        <taxon>Eukaryota</taxon>
        <taxon>Fungi</taxon>
        <taxon>Dikarya</taxon>
        <taxon>Ascomycota</taxon>
        <taxon>Pezizomycotina</taxon>
        <taxon>Sordariomycetes</taxon>
        <taxon>Xylariomycetidae</taxon>
        <taxon>Xylariales</taxon>
        <taxon>Microdochiaceae</taxon>
        <taxon>Microdochium</taxon>
    </lineage>
</organism>
<gene>
    <name evidence="2" type="ORF">Micbo1qcDRAFT_34372</name>
</gene>
<feature type="region of interest" description="Disordered" evidence="1">
    <location>
        <begin position="116"/>
        <end position="143"/>
    </location>
</feature>
<feature type="compositionally biased region" description="Polar residues" evidence="1">
    <location>
        <begin position="184"/>
        <end position="198"/>
    </location>
</feature>
<keyword evidence="3" id="KW-1185">Reference proteome</keyword>
<dbReference type="Proteomes" id="UP000070501">
    <property type="component" value="Unassembled WGS sequence"/>
</dbReference>
<feature type="compositionally biased region" description="Polar residues" evidence="1">
    <location>
        <begin position="130"/>
        <end position="143"/>
    </location>
</feature>
<sequence>MKPAPSLPACPASQIEFPPLPSACASYCLCSCLVSPTQSVLSFPPRSPPSPIRTGTKAAIRLYNYFETCPCIAARPARQPADDLLLYSYSCTISIIRHAAHSCAICLSRTLPALSQPAPNESHRIPPTQPSRTSLQLGSYKGQKTPSRPLLLVRTVASRAYLHVVLLDRLSRRQTPAAPASEPQIYTNPALQSLAGQH</sequence>